<gene>
    <name evidence="1" type="ORF">TPAB3V08_LOCUS6489</name>
</gene>
<keyword evidence="2" id="KW-1185">Reference proteome</keyword>
<evidence type="ECO:0000313" key="2">
    <source>
        <dbReference type="Proteomes" id="UP001153148"/>
    </source>
</evidence>
<reference evidence="1" key="1">
    <citation type="submission" date="2021-03" db="EMBL/GenBank/DDBJ databases">
        <authorList>
            <person name="Tran Van P."/>
        </authorList>
    </citation>
    <scope>NUCLEOTIDE SEQUENCE</scope>
</reference>
<accession>A0ABN7NXC7</accession>
<organism evidence="1 2">
    <name type="scientific">Timema podura</name>
    <name type="common">Walking stick</name>
    <dbReference type="NCBI Taxonomy" id="61482"/>
    <lineage>
        <taxon>Eukaryota</taxon>
        <taxon>Metazoa</taxon>
        <taxon>Ecdysozoa</taxon>
        <taxon>Arthropoda</taxon>
        <taxon>Hexapoda</taxon>
        <taxon>Insecta</taxon>
        <taxon>Pterygota</taxon>
        <taxon>Neoptera</taxon>
        <taxon>Polyneoptera</taxon>
        <taxon>Phasmatodea</taxon>
        <taxon>Timematodea</taxon>
        <taxon>Timematoidea</taxon>
        <taxon>Timematidae</taxon>
        <taxon>Timema</taxon>
    </lineage>
</organism>
<dbReference type="Proteomes" id="UP001153148">
    <property type="component" value="Unassembled WGS sequence"/>
</dbReference>
<comment type="caution">
    <text evidence="1">The sequence shown here is derived from an EMBL/GenBank/DDBJ whole genome shotgun (WGS) entry which is preliminary data.</text>
</comment>
<name>A0ABN7NXC7_TIMPD</name>
<sequence>TTSYYPFEIHADIPNKTHLANALVVLSSTAEDREIKVRISVRCGRRARSSIGFICTSSKLLHFSHSCKPVNDVLDIACIFKSLNNVLLWNAGELLSSLLFGSSVLHCGIVIPAPTSQA</sequence>
<feature type="non-terminal residue" evidence="1">
    <location>
        <position position="1"/>
    </location>
</feature>
<evidence type="ECO:0000313" key="1">
    <source>
        <dbReference type="EMBL" id="CAG2059527.1"/>
    </source>
</evidence>
<protein>
    <submittedName>
        <fullName evidence="1">Uncharacterized protein</fullName>
    </submittedName>
</protein>
<dbReference type="EMBL" id="CAJPIN010009809">
    <property type="protein sequence ID" value="CAG2059527.1"/>
    <property type="molecule type" value="Genomic_DNA"/>
</dbReference>
<feature type="non-terminal residue" evidence="1">
    <location>
        <position position="118"/>
    </location>
</feature>
<proteinExistence type="predicted"/>